<dbReference type="GO" id="GO:0055037">
    <property type="term" value="C:recycling endosome"/>
    <property type="evidence" value="ECO:0007669"/>
    <property type="project" value="TreeGrafter"/>
</dbReference>
<gene>
    <name evidence="3" type="ORF">JTE90_026601</name>
</gene>
<name>A0AAV6V0P8_9ARAC</name>
<feature type="region of interest" description="Disordered" evidence="2">
    <location>
        <begin position="352"/>
        <end position="377"/>
    </location>
</feature>
<organism evidence="3 4">
    <name type="scientific">Oedothorax gibbosus</name>
    <dbReference type="NCBI Taxonomy" id="931172"/>
    <lineage>
        <taxon>Eukaryota</taxon>
        <taxon>Metazoa</taxon>
        <taxon>Ecdysozoa</taxon>
        <taxon>Arthropoda</taxon>
        <taxon>Chelicerata</taxon>
        <taxon>Arachnida</taxon>
        <taxon>Araneae</taxon>
        <taxon>Araneomorphae</taxon>
        <taxon>Entelegynae</taxon>
        <taxon>Araneoidea</taxon>
        <taxon>Linyphiidae</taxon>
        <taxon>Erigoninae</taxon>
        <taxon>Oedothorax</taxon>
    </lineage>
</organism>
<dbReference type="AlphaFoldDB" id="A0AAV6V0P8"/>
<dbReference type="GO" id="GO:0032367">
    <property type="term" value="P:intracellular cholesterol transport"/>
    <property type="evidence" value="ECO:0007669"/>
    <property type="project" value="InterPro"/>
</dbReference>
<evidence type="ECO:0000313" key="3">
    <source>
        <dbReference type="EMBL" id="KAG8189557.1"/>
    </source>
</evidence>
<dbReference type="InterPro" id="IPR006594">
    <property type="entry name" value="LisH"/>
</dbReference>
<protein>
    <recommendedName>
        <fullName evidence="5">LisH domain-containing protein</fullName>
    </recommendedName>
</protein>
<evidence type="ECO:0008006" key="5">
    <source>
        <dbReference type="Google" id="ProtNLM"/>
    </source>
</evidence>
<feature type="compositionally biased region" description="Polar residues" evidence="2">
    <location>
        <begin position="366"/>
        <end position="377"/>
    </location>
</feature>
<feature type="coiled-coil region" evidence="1">
    <location>
        <begin position="285"/>
        <end position="312"/>
    </location>
</feature>
<keyword evidence="4" id="KW-1185">Reference proteome</keyword>
<evidence type="ECO:0000313" key="4">
    <source>
        <dbReference type="Proteomes" id="UP000827092"/>
    </source>
</evidence>
<dbReference type="GO" id="GO:0005802">
    <property type="term" value="C:trans-Golgi network"/>
    <property type="evidence" value="ECO:0007669"/>
    <property type="project" value="InterPro"/>
</dbReference>
<evidence type="ECO:0000256" key="1">
    <source>
        <dbReference type="SAM" id="Coils"/>
    </source>
</evidence>
<dbReference type="InterPro" id="IPR040362">
    <property type="entry name" value="RELCH"/>
</dbReference>
<dbReference type="PROSITE" id="PS50896">
    <property type="entry name" value="LISH"/>
    <property type="match status" value="1"/>
</dbReference>
<reference evidence="3 4" key="1">
    <citation type="journal article" date="2022" name="Nat. Ecol. Evol.">
        <title>A masculinizing supergene underlies an exaggerated male reproductive morph in a spider.</title>
        <authorList>
            <person name="Hendrickx F."/>
            <person name="De Corte Z."/>
            <person name="Sonet G."/>
            <person name="Van Belleghem S.M."/>
            <person name="Kostlbacher S."/>
            <person name="Vangestel C."/>
        </authorList>
    </citation>
    <scope>NUCLEOTIDE SEQUENCE [LARGE SCALE GENOMIC DNA]</scope>
    <source>
        <strain evidence="3">W744_W776</strain>
    </source>
</reference>
<comment type="caution">
    <text evidence="3">The sequence shown here is derived from an EMBL/GenBank/DDBJ whole genome shotgun (WGS) entry which is preliminary data.</text>
</comment>
<proteinExistence type="predicted"/>
<evidence type="ECO:0000256" key="2">
    <source>
        <dbReference type="SAM" id="MobiDB-lite"/>
    </source>
</evidence>
<keyword evidence="1" id="KW-0175">Coiled coil</keyword>
<dbReference type="Proteomes" id="UP000827092">
    <property type="component" value="Unassembled WGS sequence"/>
</dbReference>
<feature type="coiled-coil region" evidence="1">
    <location>
        <begin position="125"/>
        <end position="152"/>
    </location>
</feature>
<dbReference type="PANTHER" id="PTHR32059">
    <property type="entry name" value="RAB11-BINDING PROTEIN RELCH"/>
    <property type="match status" value="1"/>
</dbReference>
<dbReference type="EMBL" id="JAFNEN010000212">
    <property type="protein sequence ID" value="KAG8189557.1"/>
    <property type="molecule type" value="Genomic_DNA"/>
</dbReference>
<sequence length="377" mass="43033">MADNLESAGEMSLTIPIDVPKSDCDKNLKSDQEEIKESTLDKLATKLLKNNFILTALELHTELVESGRELPRLRDYFSNPGNFEKHIQETEISPVLPRTSSVQTFDSLDFTRYSDDGERQVDERVAVLEFELRKAKETIKALRTNLTVATESDPNTPTSASSKCVAQESVKPHEKRALNFLINEYLLYNSYKLTSITFSDENDDQDFEDWDDVGLNIPKPQNLLQLYRNYNKYIYLNNEVFNKETQTDAPPTVEKPDVCTVESCGLEKTQLLEKITKLTYERDELAQMSEDKEKFEQLVKSLKRELNMLKMSSTVENTEKSSHFVSADDKKSLDSADAQEYVIVQKHVENPVAINSDMMREDSESPGLNQNPSSTEI</sequence>
<accession>A0AAV6V0P8</accession>
<dbReference type="PANTHER" id="PTHR32059:SF0">
    <property type="entry name" value="RAB11-BINDING PROTEIN RELCH"/>
    <property type="match status" value="1"/>
</dbReference>